<evidence type="ECO:0000313" key="9">
    <source>
        <dbReference type="Proteomes" id="UP001327560"/>
    </source>
</evidence>
<feature type="compositionally biased region" description="Basic and acidic residues" evidence="5">
    <location>
        <begin position="29"/>
        <end position="58"/>
    </location>
</feature>
<proteinExistence type="predicted"/>
<dbReference type="InterPro" id="IPR027370">
    <property type="entry name" value="Znf-RING_euk"/>
</dbReference>
<accession>A0AAQ3K425</accession>
<dbReference type="InterPro" id="IPR017907">
    <property type="entry name" value="Znf_RING_CS"/>
</dbReference>
<evidence type="ECO:0000256" key="4">
    <source>
        <dbReference type="PROSITE-ProRule" id="PRU00175"/>
    </source>
</evidence>
<evidence type="ECO:0000259" key="7">
    <source>
        <dbReference type="PROSITE" id="PS50089"/>
    </source>
</evidence>
<dbReference type="AlphaFoldDB" id="A0AAQ3K425"/>
<dbReference type="PROSITE" id="PS00518">
    <property type="entry name" value="ZF_RING_1"/>
    <property type="match status" value="1"/>
</dbReference>
<keyword evidence="9" id="KW-1185">Reference proteome</keyword>
<evidence type="ECO:0000256" key="5">
    <source>
        <dbReference type="SAM" id="MobiDB-lite"/>
    </source>
</evidence>
<evidence type="ECO:0000313" key="8">
    <source>
        <dbReference type="EMBL" id="WOK99656.1"/>
    </source>
</evidence>
<evidence type="ECO:0000256" key="3">
    <source>
        <dbReference type="ARBA" id="ARBA00022833"/>
    </source>
</evidence>
<feature type="compositionally biased region" description="Basic and acidic residues" evidence="5">
    <location>
        <begin position="1"/>
        <end position="16"/>
    </location>
</feature>
<dbReference type="InterPro" id="IPR013083">
    <property type="entry name" value="Znf_RING/FYVE/PHD"/>
</dbReference>
<evidence type="ECO:0000256" key="1">
    <source>
        <dbReference type="ARBA" id="ARBA00022723"/>
    </source>
</evidence>
<dbReference type="Pfam" id="PF13445">
    <property type="entry name" value="zf-RING_UBOX"/>
    <property type="match status" value="1"/>
</dbReference>
<dbReference type="PANTHER" id="PTHR46616">
    <property type="entry name" value="UBIQUITIN-PROTEIN LIGASE"/>
    <property type="match status" value="1"/>
</dbReference>
<keyword evidence="2 4" id="KW-0863">Zinc-finger</keyword>
<keyword evidence="6" id="KW-1133">Transmembrane helix</keyword>
<feature type="transmembrane region" description="Helical" evidence="6">
    <location>
        <begin position="429"/>
        <end position="454"/>
    </location>
</feature>
<evidence type="ECO:0000256" key="6">
    <source>
        <dbReference type="SAM" id="Phobius"/>
    </source>
</evidence>
<keyword evidence="6" id="KW-0812">Transmembrane</keyword>
<sequence length="466" mass="54163">MQRTKEKESDRKKESTESSQHNSRRRQKEHLLLRSTHQEQQTDRLKVKRNRKEEEGSVKPKQKSGTFRLDEEKCRRAPCLARLENWTKTRNRGYEREREREMGQNMGGRTDAFLKMGPKAVMFPLQKAIRINSNRSYRVYECFSDVINYLYKVRFVFVFAHPEDWKKGKAGKRKEEKRASSLPLPLPSLFVRCSIFDRTVRMWNFASHAIAGNSGLRRNLLKPAHANLDFSDEDASPCASREEGLECPVCWESFNIVENVPYVLWCGHTLCKNCVLGLQWAVVKYRTVTVQLPLFISCPWCQFLSFRLVYKGQLKLPRKNFFLLWMVESMNSCHTKWYPADSQSVSVSNQCLLLERGDYCHHQNIRTPRRNLHSDNSDSNVEDRSAILNVGIVGSCMQESLAFVANITAKLPLVAIFLFYIFYALPASVAILVLYILVTILFALPSFLLLYFAYPSLEWLVREITS</sequence>
<reference evidence="8 9" key="1">
    <citation type="submission" date="2023-10" db="EMBL/GenBank/DDBJ databases">
        <title>Chromosome-scale genome assembly provides insights into flower coloration mechanisms of Canna indica.</title>
        <authorList>
            <person name="Li C."/>
        </authorList>
    </citation>
    <scope>NUCLEOTIDE SEQUENCE [LARGE SCALE GENOMIC DNA]</scope>
    <source>
        <tissue evidence="8">Flower</tissue>
    </source>
</reference>
<dbReference type="SUPFAM" id="SSF57850">
    <property type="entry name" value="RING/U-box"/>
    <property type="match status" value="1"/>
</dbReference>
<protein>
    <recommendedName>
        <fullName evidence="7">RING-type domain-containing protein</fullName>
    </recommendedName>
</protein>
<dbReference type="InterPro" id="IPR001841">
    <property type="entry name" value="Znf_RING"/>
</dbReference>
<keyword evidence="1" id="KW-0479">Metal-binding</keyword>
<organism evidence="8 9">
    <name type="scientific">Canna indica</name>
    <name type="common">Indian-shot</name>
    <dbReference type="NCBI Taxonomy" id="4628"/>
    <lineage>
        <taxon>Eukaryota</taxon>
        <taxon>Viridiplantae</taxon>
        <taxon>Streptophyta</taxon>
        <taxon>Embryophyta</taxon>
        <taxon>Tracheophyta</taxon>
        <taxon>Spermatophyta</taxon>
        <taxon>Magnoliopsida</taxon>
        <taxon>Liliopsida</taxon>
        <taxon>Zingiberales</taxon>
        <taxon>Cannaceae</taxon>
        <taxon>Canna</taxon>
    </lineage>
</organism>
<gene>
    <name evidence="8" type="ORF">Cni_G08368</name>
</gene>
<name>A0AAQ3K425_9LILI</name>
<dbReference type="PANTHER" id="PTHR46616:SF2">
    <property type="entry name" value="OS03G0211100 PROTEIN"/>
    <property type="match status" value="1"/>
</dbReference>
<feature type="domain" description="RING-type" evidence="7">
    <location>
        <begin position="247"/>
        <end position="302"/>
    </location>
</feature>
<dbReference type="EMBL" id="CP136891">
    <property type="protein sequence ID" value="WOK99656.1"/>
    <property type="molecule type" value="Genomic_DNA"/>
</dbReference>
<feature type="transmembrane region" description="Helical" evidence="6">
    <location>
        <begin position="401"/>
        <end position="423"/>
    </location>
</feature>
<dbReference type="Proteomes" id="UP001327560">
    <property type="component" value="Chromosome 2"/>
</dbReference>
<evidence type="ECO:0000256" key="2">
    <source>
        <dbReference type="ARBA" id="ARBA00022771"/>
    </source>
</evidence>
<dbReference type="PROSITE" id="PS50089">
    <property type="entry name" value="ZF_RING_2"/>
    <property type="match status" value="1"/>
</dbReference>
<feature type="region of interest" description="Disordered" evidence="5">
    <location>
        <begin position="1"/>
        <end position="69"/>
    </location>
</feature>
<keyword evidence="3" id="KW-0862">Zinc</keyword>
<dbReference type="Gene3D" id="3.30.40.10">
    <property type="entry name" value="Zinc/RING finger domain, C3HC4 (zinc finger)"/>
    <property type="match status" value="1"/>
</dbReference>
<dbReference type="GO" id="GO:0008270">
    <property type="term" value="F:zinc ion binding"/>
    <property type="evidence" value="ECO:0007669"/>
    <property type="project" value="UniProtKB-KW"/>
</dbReference>
<keyword evidence="6" id="KW-0472">Membrane</keyword>